<reference evidence="3" key="1">
    <citation type="submission" date="2024-02" db="EMBL/GenBank/DDBJ databases">
        <authorList>
            <consortium name="ELIXIR-Norway"/>
            <consortium name="Elixir Norway"/>
        </authorList>
    </citation>
    <scope>NUCLEOTIDE SEQUENCE</scope>
</reference>
<sequence length="299" mass="32385">MVKLASVRETRMYGPRRIRDQCEDANAGLYLVATLLLLVGCVLLLPGYHLVTVGLYLVLVALILIVVVNLHDLYAQLAGFDFRLPLVTLDPQLALIEIAAPLVQALGGILYFMGTLLLLRVGRGAFDADDVKTVTNHAYRLLIAGPLLWLLGSIHNAFQVYEKVDIKVQLLQKTVAIPFLIASTLFVISGILAAENWPSPAAAIKIQRTAAALAIAASTLLVVAAIMNAIRIAGMQQIDRRGGSLEPLRGGAQEKLDHEREQKETLLDKQKYAAPVDIEEGSSYKSAVVTAAEGLNEES</sequence>
<feature type="transmembrane region" description="Helical" evidence="2">
    <location>
        <begin position="27"/>
        <end position="48"/>
    </location>
</feature>
<feature type="region of interest" description="Disordered" evidence="1">
    <location>
        <begin position="244"/>
        <end position="264"/>
    </location>
</feature>
<dbReference type="Proteomes" id="UP001497444">
    <property type="component" value="Chromosome 17"/>
</dbReference>
<feature type="compositionally biased region" description="Basic and acidic residues" evidence="1">
    <location>
        <begin position="252"/>
        <end position="264"/>
    </location>
</feature>
<gene>
    <name evidence="3" type="ORF">CSSPJE1EN1_LOCUS10811</name>
</gene>
<feature type="transmembrane region" description="Helical" evidence="2">
    <location>
        <begin position="206"/>
        <end position="230"/>
    </location>
</feature>
<feature type="transmembrane region" description="Helical" evidence="2">
    <location>
        <begin position="170"/>
        <end position="194"/>
    </location>
</feature>
<feature type="transmembrane region" description="Helical" evidence="2">
    <location>
        <begin position="139"/>
        <end position="158"/>
    </location>
</feature>
<evidence type="ECO:0000313" key="3">
    <source>
        <dbReference type="EMBL" id="CAK9265333.1"/>
    </source>
</evidence>
<keyword evidence="4" id="KW-1185">Reference proteome</keyword>
<dbReference type="PANTHER" id="PTHR34967">
    <property type="entry name" value="OS02G0257200 PROTEIN"/>
    <property type="match status" value="1"/>
</dbReference>
<dbReference type="EMBL" id="OZ020112">
    <property type="protein sequence ID" value="CAK9265333.1"/>
    <property type="molecule type" value="Genomic_DNA"/>
</dbReference>
<protein>
    <recommendedName>
        <fullName evidence="5">Transmembrane protein</fullName>
    </recommendedName>
</protein>
<keyword evidence="2" id="KW-0472">Membrane</keyword>
<name>A0ABP0WHX2_9BRYO</name>
<accession>A0ABP0WHX2</accession>
<keyword evidence="2" id="KW-0812">Transmembrane</keyword>
<dbReference type="PANTHER" id="PTHR34967:SF1">
    <property type="entry name" value="OS02G0257200 PROTEIN"/>
    <property type="match status" value="1"/>
</dbReference>
<evidence type="ECO:0008006" key="5">
    <source>
        <dbReference type="Google" id="ProtNLM"/>
    </source>
</evidence>
<feature type="transmembrane region" description="Helical" evidence="2">
    <location>
        <begin position="54"/>
        <end position="74"/>
    </location>
</feature>
<evidence type="ECO:0000256" key="2">
    <source>
        <dbReference type="SAM" id="Phobius"/>
    </source>
</evidence>
<feature type="transmembrane region" description="Helical" evidence="2">
    <location>
        <begin position="95"/>
        <end position="119"/>
    </location>
</feature>
<organism evidence="3 4">
    <name type="scientific">Sphagnum jensenii</name>
    <dbReference type="NCBI Taxonomy" id="128206"/>
    <lineage>
        <taxon>Eukaryota</taxon>
        <taxon>Viridiplantae</taxon>
        <taxon>Streptophyta</taxon>
        <taxon>Embryophyta</taxon>
        <taxon>Bryophyta</taxon>
        <taxon>Sphagnophytina</taxon>
        <taxon>Sphagnopsida</taxon>
        <taxon>Sphagnales</taxon>
        <taxon>Sphagnaceae</taxon>
        <taxon>Sphagnum</taxon>
    </lineage>
</organism>
<evidence type="ECO:0000256" key="1">
    <source>
        <dbReference type="SAM" id="MobiDB-lite"/>
    </source>
</evidence>
<evidence type="ECO:0000313" key="4">
    <source>
        <dbReference type="Proteomes" id="UP001497444"/>
    </source>
</evidence>
<proteinExistence type="predicted"/>
<keyword evidence="2" id="KW-1133">Transmembrane helix</keyword>